<dbReference type="AlphaFoldDB" id="A0A1I8BKX0"/>
<feature type="compositionally biased region" description="Low complexity" evidence="4">
    <location>
        <begin position="619"/>
        <end position="637"/>
    </location>
</feature>
<sequence>MSSSDSSIDVPVTKKGKATATRAAPAKKPAPAKAKKRAEVDSDSDSSAAEQPPPAKNQASKRKAESDESEDASSGDDEYQPAQKKETKPPQKKGKAAAKKSDSDEDVSEDEEESVKAKNGKKGGKAAAPSNVEYNADGNEIIPLGMKRFVGISSFRGQLNVDIREYFQKDGKWLPGKKGIALSQAQFFEFEKNVESTFASTSAATIEFSGVLSPLEPLDPNKFRNIMLDKQEVPMSSSSANNKTPQRLSMESLSMDSSTSNEFRGLKFSPKCLLIPLFSEKSVSLDSATPKSFHHQTAPHTPLIHSHQQQFHTQPPQSPAIQQLQQRSMSLQQHPHVQQQSQQSHLQQYFPAQPPMQQMQPQHQNQPHPFSPMQQPGQYGVSPQMIQHQPNYNMMPGHPHWIHQQHQQQHQQQIHQPPPPYQHISPPTQQQMYHQHPSLVKQQVNHQILQQQQQSVGTFMGTGEGAGNVILPQQQIPPSRFSPHPSPQHQQQHLTPSNQQRHPSSTISPEYLNYQQSQQLKPPPHYGQSPQVAGSYSPFAAGFQQQQKATLQSPTENLIAPQSHPNSLEKILRPTQMVIGHGAPGFSSPEYASSFNSSIGPTNMVYNQQHPHQPPPQRPQQMLQMQQGMIQQQTPSQALPQSLGHQQVISTPINPLNPEICLTGCVFLLIDDCSPQLVDRLDNEHLIQKALAPEYSTERTPRIPRKVQRIVTLHWLNDTIGKRKVEPPSKACHLPGFWSVLNPNPQISSKVISFFGFDQNDSNAIKFMIRSIGAFCLPINSKTDFLVINRSSLTDQIIEKCNSLNVQIVNYKWLFELYFGNINVLSPPDSQRYFPEAETLLTCVTISPQYLAKMSDLCFKLMVPWTQPILITDEITKSAYLMKRTIFEDTSIFPEKVFRITDNAPNEEQITKASAIISASLENPLNISVLFDGLTNEQVDNLSKKVRFLAGKIVESPNECTHFVTTCLRKSLKVSILRARQRKIFKDIIFHIGQGTQPSFNILRELVEAADGRVVEEKPTKKELFEYIQQFSTRISSLCQFYATKLISQKTFMHIQVCQLVH</sequence>
<dbReference type="PANTHER" id="PTHR23196:SF1">
    <property type="entry name" value="PAX-INTERACTING PROTEIN 1"/>
    <property type="match status" value="1"/>
</dbReference>
<dbReference type="PANTHER" id="PTHR23196">
    <property type="entry name" value="PAX TRANSCRIPTION ACTIVATION DOMAIN INTERACTING PROTEIN"/>
    <property type="match status" value="1"/>
</dbReference>
<feature type="region of interest" description="Disordered" evidence="4">
    <location>
        <begin position="1"/>
        <end position="131"/>
    </location>
</feature>
<proteinExistence type="predicted"/>
<feature type="domain" description="Transcriptional coactivator p15 (PC4) C-terminal" evidence="5">
    <location>
        <begin position="143"/>
        <end position="192"/>
    </location>
</feature>
<feature type="compositionally biased region" description="Low complexity" evidence="4">
    <location>
        <begin position="477"/>
        <end position="497"/>
    </location>
</feature>
<dbReference type="GO" id="GO:0006974">
    <property type="term" value="P:DNA damage response"/>
    <property type="evidence" value="ECO:0007669"/>
    <property type="project" value="UniProtKB-KW"/>
</dbReference>
<evidence type="ECO:0000256" key="1">
    <source>
        <dbReference type="ARBA" id="ARBA00004123"/>
    </source>
</evidence>
<dbReference type="InterPro" id="IPR036420">
    <property type="entry name" value="BRCT_dom_sf"/>
</dbReference>
<dbReference type="GO" id="GO:0006355">
    <property type="term" value="P:regulation of DNA-templated transcription"/>
    <property type="evidence" value="ECO:0007669"/>
    <property type="project" value="InterPro"/>
</dbReference>
<dbReference type="GO" id="GO:0044666">
    <property type="term" value="C:MLL3/4 complex"/>
    <property type="evidence" value="ECO:0007669"/>
    <property type="project" value="TreeGrafter"/>
</dbReference>
<evidence type="ECO:0000313" key="7">
    <source>
        <dbReference type="WBParaSite" id="MhA1_Contig274.frz3.gene8"/>
    </source>
</evidence>
<dbReference type="InterPro" id="IPR009044">
    <property type="entry name" value="ssDNA-bd_transcriptional_reg"/>
</dbReference>
<dbReference type="CDD" id="cd00027">
    <property type="entry name" value="BRCT"/>
    <property type="match status" value="1"/>
</dbReference>
<evidence type="ECO:0000256" key="2">
    <source>
        <dbReference type="ARBA" id="ARBA00022763"/>
    </source>
</evidence>
<dbReference type="Gene3D" id="3.40.50.10190">
    <property type="entry name" value="BRCT domain"/>
    <property type="match status" value="2"/>
</dbReference>
<evidence type="ECO:0000259" key="5">
    <source>
        <dbReference type="Pfam" id="PF02229"/>
    </source>
</evidence>
<feature type="compositionally biased region" description="Polar residues" evidence="4">
    <location>
        <begin position="306"/>
        <end position="321"/>
    </location>
</feature>
<feature type="compositionally biased region" description="Low complexity" evidence="4">
    <location>
        <begin position="18"/>
        <end position="32"/>
    </location>
</feature>
<evidence type="ECO:0000313" key="6">
    <source>
        <dbReference type="Proteomes" id="UP000095281"/>
    </source>
</evidence>
<dbReference type="SUPFAM" id="SSF54447">
    <property type="entry name" value="ssDNA-binding transcriptional regulator domain"/>
    <property type="match status" value="1"/>
</dbReference>
<keyword evidence="3" id="KW-0539">Nucleus</keyword>
<dbReference type="InterPro" id="IPR051579">
    <property type="entry name" value="DDR_Transcriptional_Reg"/>
</dbReference>
<feature type="compositionally biased region" description="Low complexity" evidence="4">
    <location>
        <begin position="322"/>
        <end position="372"/>
    </location>
</feature>
<comment type="subcellular location">
    <subcellularLocation>
        <location evidence="1">Nucleus</location>
    </subcellularLocation>
</comment>
<dbReference type="WBParaSite" id="MhA1_Contig274.frz3.gene8">
    <property type="protein sequence ID" value="MhA1_Contig274.frz3.gene8"/>
    <property type="gene ID" value="MhA1_Contig274.frz3.gene8"/>
</dbReference>
<reference evidence="7" key="1">
    <citation type="submission" date="2016-11" db="UniProtKB">
        <authorList>
            <consortium name="WormBaseParasite"/>
        </authorList>
    </citation>
    <scope>IDENTIFICATION</scope>
</reference>
<protein>
    <submittedName>
        <fullName evidence="7">PC4 domain-containing protein</fullName>
    </submittedName>
</protein>
<name>A0A1I8BKX0_MELHA</name>
<feature type="compositionally biased region" description="Polar residues" evidence="4">
    <location>
        <begin position="234"/>
        <end position="247"/>
    </location>
</feature>
<dbReference type="OMA" id="SPNECTH"/>
<dbReference type="Gene3D" id="2.30.31.10">
    <property type="entry name" value="Transcriptional Coactivator Pc4, Chain A"/>
    <property type="match status" value="1"/>
</dbReference>
<feature type="compositionally biased region" description="Polar residues" evidence="4">
    <location>
        <begin position="498"/>
        <end position="507"/>
    </location>
</feature>
<feature type="compositionally biased region" description="Acidic residues" evidence="4">
    <location>
        <begin position="103"/>
        <end position="113"/>
    </location>
</feature>
<feature type="region of interest" description="Disordered" evidence="4">
    <location>
        <begin position="304"/>
        <end position="381"/>
    </location>
</feature>
<dbReference type="Proteomes" id="UP000095281">
    <property type="component" value="Unplaced"/>
</dbReference>
<keyword evidence="2" id="KW-0227">DNA damage</keyword>
<dbReference type="SUPFAM" id="SSF52113">
    <property type="entry name" value="BRCT domain"/>
    <property type="match status" value="1"/>
</dbReference>
<dbReference type="InterPro" id="IPR003173">
    <property type="entry name" value="PC4_C"/>
</dbReference>
<keyword evidence="6" id="KW-1185">Reference proteome</keyword>
<evidence type="ECO:0000256" key="4">
    <source>
        <dbReference type="SAM" id="MobiDB-lite"/>
    </source>
</evidence>
<feature type="region of interest" description="Disordered" evidence="4">
    <location>
        <begin position="231"/>
        <end position="256"/>
    </location>
</feature>
<feature type="compositionally biased region" description="Acidic residues" evidence="4">
    <location>
        <begin position="67"/>
        <end position="79"/>
    </location>
</feature>
<dbReference type="Pfam" id="PF02229">
    <property type="entry name" value="PC4"/>
    <property type="match status" value="1"/>
</dbReference>
<organism evidence="6 7">
    <name type="scientific">Meloidogyne hapla</name>
    <name type="common">Root-knot nematode worm</name>
    <dbReference type="NCBI Taxonomy" id="6305"/>
    <lineage>
        <taxon>Eukaryota</taxon>
        <taxon>Metazoa</taxon>
        <taxon>Ecdysozoa</taxon>
        <taxon>Nematoda</taxon>
        <taxon>Chromadorea</taxon>
        <taxon>Rhabditida</taxon>
        <taxon>Tylenchina</taxon>
        <taxon>Tylenchomorpha</taxon>
        <taxon>Tylenchoidea</taxon>
        <taxon>Meloidogynidae</taxon>
        <taxon>Meloidogyninae</taxon>
        <taxon>Meloidogyne</taxon>
    </lineage>
</organism>
<evidence type="ECO:0000256" key="3">
    <source>
        <dbReference type="ARBA" id="ARBA00023242"/>
    </source>
</evidence>
<feature type="region of interest" description="Disordered" evidence="4">
    <location>
        <begin position="461"/>
        <end position="507"/>
    </location>
</feature>
<dbReference type="GO" id="GO:0003677">
    <property type="term" value="F:DNA binding"/>
    <property type="evidence" value="ECO:0007669"/>
    <property type="project" value="InterPro"/>
</dbReference>
<feature type="region of interest" description="Disordered" evidence="4">
    <location>
        <begin position="608"/>
        <end position="637"/>
    </location>
</feature>
<accession>A0A1I8BKX0</accession>